<protein>
    <submittedName>
        <fullName evidence="1">Uncharacterized protein</fullName>
    </submittedName>
</protein>
<keyword evidence="2" id="KW-1185">Reference proteome</keyword>
<organism evidence="1 2">
    <name type="scientific">Cotesia congregata</name>
    <name type="common">Parasitoid wasp</name>
    <name type="synonym">Apanteles congregatus</name>
    <dbReference type="NCBI Taxonomy" id="51543"/>
    <lineage>
        <taxon>Eukaryota</taxon>
        <taxon>Metazoa</taxon>
        <taxon>Ecdysozoa</taxon>
        <taxon>Arthropoda</taxon>
        <taxon>Hexapoda</taxon>
        <taxon>Insecta</taxon>
        <taxon>Pterygota</taxon>
        <taxon>Neoptera</taxon>
        <taxon>Endopterygota</taxon>
        <taxon>Hymenoptera</taxon>
        <taxon>Apocrita</taxon>
        <taxon>Ichneumonoidea</taxon>
        <taxon>Braconidae</taxon>
        <taxon>Microgastrinae</taxon>
        <taxon>Cotesia</taxon>
    </lineage>
</organism>
<comment type="caution">
    <text evidence="1">The sequence shown here is derived from an EMBL/GenBank/DDBJ whole genome shotgun (WGS) entry which is preliminary data.</text>
</comment>
<reference evidence="1" key="1">
    <citation type="submission" date="2021-04" db="EMBL/GenBank/DDBJ databases">
        <authorList>
            <person name="Chebbi M.A.C M."/>
        </authorList>
    </citation>
    <scope>NUCLEOTIDE SEQUENCE</scope>
</reference>
<sequence>IQLLELCYPGASNPVAITENLVDIMADDLINTVKSPILVINEDFLPRDTQLYYPTHPLYILLTDTTGQLRNLLMLLKSSPFWNMKSTFFVIGKANKFCRDSAAILKEMWKFELLSSFVVCSKTNNQTMLYTYNPYTSRVPLDSWVAVRNKENSNRRWTLYKKAFINDPRICKSFNFDKTKFMNGYPVKIIKSDNIVRTLENLVFSSLNMKVKVHVHDEVRHRFKMAHFLNFDEDDIVMGLYNTHVLYKRVNEIPVLYEYNYLIITQKRSFTYSFREVVVTLDYHCLVGYL</sequence>
<dbReference type="AlphaFoldDB" id="A0A8J2GZX6"/>
<evidence type="ECO:0000313" key="1">
    <source>
        <dbReference type="EMBL" id="CAG5075076.1"/>
    </source>
</evidence>
<feature type="non-terminal residue" evidence="1">
    <location>
        <position position="1"/>
    </location>
</feature>
<name>A0A8J2GZX6_COTCN</name>
<accession>A0A8J2GZX6</accession>
<proteinExistence type="predicted"/>
<dbReference type="Proteomes" id="UP000786811">
    <property type="component" value="Unassembled WGS sequence"/>
</dbReference>
<dbReference type="EMBL" id="CAJNRD030001116">
    <property type="protein sequence ID" value="CAG5075076.1"/>
    <property type="molecule type" value="Genomic_DNA"/>
</dbReference>
<dbReference type="OrthoDB" id="7679028at2759"/>
<evidence type="ECO:0000313" key="2">
    <source>
        <dbReference type="Proteomes" id="UP000786811"/>
    </source>
</evidence>
<gene>
    <name evidence="1" type="ORF">HICCMSTLAB_LOCUS1248</name>
</gene>